<feature type="signal peptide" evidence="1">
    <location>
        <begin position="1"/>
        <end position="16"/>
    </location>
</feature>
<accession>A0A1Q8RM91</accession>
<reference evidence="2 3" key="1">
    <citation type="submission" date="2016-11" db="EMBL/GenBank/DDBJ databases">
        <title>Draft Genome Assembly of Colletotrichum chlorophyti a pathogen of herbaceous plants.</title>
        <authorList>
            <person name="Gan P."/>
            <person name="Narusaka M."/>
            <person name="Tsushima A."/>
            <person name="Narusaka Y."/>
            <person name="Takano Y."/>
            <person name="Shirasu K."/>
        </authorList>
    </citation>
    <scope>NUCLEOTIDE SEQUENCE [LARGE SCALE GENOMIC DNA]</scope>
    <source>
        <strain evidence="2 3">NTL11</strain>
    </source>
</reference>
<comment type="caution">
    <text evidence="2">The sequence shown here is derived from an EMBL/GenBank/DDBJ whole genome shotgun (WGS) entry which is preliminary data.</text>
</comment>
<protein>
    <submittedName>
        <fullName evidence="2">Uncharacterized protein</fullName>
    </submittedName>
</protein>
<dbReference type="AlphaFoldDB" id="A0A1Q8RM91"/>
<feature type="chain" id="PRO_5012412456" evidence="1">
    <location>
        <begin position="17"/>
        <end position="66"/>
    </location>
</feature>
<keyword evidence="3" id="KW-1185">Reference proteome</keyword>
<keyword evidence="1" id="KW-0732">Signal</keyword>
<evidence type="ECO:0000313" key="3">
    <source>
        <dbReference type="Proteomes" id="UP000186583"/>
    </source>
</evidence>
<dbReference type="OrthoDB" id="4850698at2759"/>
<sequence length="66" mass="7592">MKLFSSFLIFAAAVFAASPPFLMKTIRDVHKRAVYPEEGEVCCRTDRAENCVSPLDQHEQWFKDVN</sequence>
<dbReference type="Proteomes" id="UP000186583">
    <property type="component" value="Unassembled WGS sequence"/>
</dbReference>
<name>A0A1Q8RM91_9PEZI</name>
<evidence type="ECO:0000256" key="1">
    <source>
        <dbReference type="SAM" id="SignalP"/>
    </source>
</evidence>
<organism evidence="2 3">
    <name type="scientific">Colletotrichum chlorophyti</name>
    <dbReference type="NCBI Taxonomy" id="708187"/>
    <lineage>
        <taxon>Eukaryota</taxon>
        <taxon>Fungi</taxon>
        <taxon>Dikarya</taxon>
        <taxon>Ascomycota</taxon>
        <taxon>Pezizomycotina</taxon>
        <taxon>Sordariomycetes</taxon>
        <taxon>Hypocreomycetidae</taxon>
        <taxon>Glomerellales</taxon>
        <taxon>Glomerellaceae</taxon>
        <taxon>Colletotrichum</taxon>
    </lineage>
</organism>
<dbReference type="EMBL" id="MPGH01000173">
    <property type="protein sequence ID" value="OLN85432.1"/>
    <property type="molecule type" value="Genomic_DNA"/>
</dbReference>
<gene>
    <name evidence="2" type="ORF">CCHL11_07992</name>
</gene>
<proteinExistence type="predicted"/>
<evidence type="ECO:0000313" key="2">
    <source>
        <dbReference type="EMBL" id="OLN85432.1"/>
    </source>
</evidence>